<dbReference type="Pfam" id="PF00196">
    <property type="entry name" value="GerE"/>
    <property type="match status" value="1"/>
</dbReference>
<evidence type="ECO:0000256" key="2">
    <source>
        <dbReference type="ARBA" id="ARBA00023125"/>
    </source>
</evidence>
<organism evidence="5 6">
    <name type="scientific">Streptomyces marokkonensis</name>
    <dbReference type="NCBI Taxonomy" id="324855"/>
    <lineage>
        <taxon>Bacteria</taxon>
        <taxon>Bacillati</taxon>
        <taxon>Actinomycetota</taxon>
        <taxon>Actinomycetes</taxon>
        <taxon>Kitasatosporales</taxon>
        <taxon>Streptomycetaceae</taxon>
        <taxon>Streptomyces</taxon>
    </lineage>
</organism>
<keyword evidence="1" id="KW-0805">Transcription regulation</keyword>
<dbReference type="InterPro" id="IPR000792">
    <property type="entry name" value="Tscrpt_reg_LuxR_C"/>
</dbReference>
<dbReference type="PRINTS" id="PR00038">
    <property type="entry name" value="HTHLUXR"/>
</dbReference>
<name>A0ABP7QTT8_9ACTN</name>
<gene>
    <name evidence="5" type="ORF">GCM10022384_39600</name>
</gene>
<dbReference type="PROSITE" id="PS50043">
    <property type="entry name" value="HTH_LUXR_2"/>
    <property type="match status" value="1"/>
</dbReference>
<dbReference type="InterPro" id="IPR036388">
    <property type="entry name" value="WH-like_DNA-bd_sf"/>
</dbReference>
<dbReference type="Gene3D" id="1.10.10.10">
    <property type="entry name" value="Winged helix-like DNA-binding domain superfamily/Winged helix DNA-binding domain"/>
    <property type="match status" value="1"/>
</dbReference>
<sequence>MVAGVVLTDAAALRGDAEDAVRWARSTVEALTDDAGTRPSVTVRLVALALSAVADRVVELRGSGDESEVRRWNRTAADLVEQARAAAGHAEDGTPQGPEGRAWLTRAEAELVRIAGAGPDPASWEKVVAGFAYGDAYEGARCRLRLAEALLAADRREEAAAEADTVRREADRLGATLLRERLNGLVRRGRLTDATPTRGRGAQLTAREQDVLRLLALGRSNRRIGEELFISAKTASVHVSNILAKLPAASRTEAVAVAYRQGLISPERTASG</sequence>
<evidence type="ECO:0000313" key="6">
    <source>
        <dbReference type="Proteomes" id="UP001500034"/>
    </source>
</evidence>
<dbReference type="EMBL" id="BAABCQ010000075">
    <property type="protein sequence ID" value="GAA3987731.1"/>
    <property type="molecule type" value="Genomic_DNA"/>
</dbReference>
<dbReference type="SMART" id="SM00421">
    <property type="entry name" value="HTH_LUXR"/>
    <property type="match status" value="1"/>
</dbReference>
<dbReference type="PANTHER" id="PTHR44688">
    <property type="entry name" value="DNA-BINDING TRANSCRIPTIONAL ACTIVATOR DEVR_DOSR"/>
    <property type="match status" value="1"/>
</dbReference>
<keyword evidence="2" id="KW-0238">DNA-binding</keyword>
<accession>A0ABP7QTT8</accession>
<dbReference type="InterPro" id="IPR016032">
    <property type="entry name" value="Sig_transdc_resp-reg_C-effctor"/>
</dbReference>
<feature type="domain" description="HTH luxR-type" evidence="4">
    <location>
        <begin position="197"/>
        <end position="262"/>
    </location>
</feature>
<keyword evidence="6" id="KW-1185">Reference proteome</keyword>
<dbReference type="CDD" id="cd06170">
    <property type="entry name" value="LuxR_C_like"/>
    <property type="match status" value="1"/>
</dbReference>
<evidence type="ECO:0000256" key="1">
    <source>
        <dbReference type="ARBA" id="ARBA00023015"/>
    </source>
</evidence>
<reference evidence="6" key="1">
    <citation type="journal article" date="2019" name="Int. J. Syst. Evol. Microbiol.">
        <title>The Global Catalogue of Microorganisms (GCM) 10K type strain sequencing project: providing services to taxonomists for standard genome sequencing and annotation.</title>
        <authorList>
            <consortium name="The Broad Institute Genomics Platform"/>
            <consortium name="The Broad Institute Genome Sequencing Center for Infectious Disease"/>
            <person name="Wu L."/>
            <person name="Ma J."/>
        </authorList>
    </citation>
    <scope>NUCLEOTIDE SEQUENCE [LARGE SCALE GENOMIC DNA]</scope>
    <source>
        <strain evidence="6">JCM 17027</strain>
    </source>
</reference>
<protein>
    <recommendedName>
        <fullName evidence="4">HTH luxR-type domain-containing protein</fullName>
    </recommendedName>
</protein>
<proteinExistence type="predicted"/>
<dbReference type="Proteomes" id="UP001500034">
    <property type="component" value="Unassembled WGS sequence"/>
</dbReference>
<evidence type="ECO:0000256" key="3">
    <source>
        <dbReference type="ARBA" id="ARBA00023163"/>
    </source>
</evidence>
<comment type="caution">
    <text evidence="5">The sequence shown here is derived from an EMBL/GenBank/DDBJ whole genome shotgun (WGS) entry which is preliminary data.</text>
</comment>
<keyword evidence="3" id="KW-0804">Transcription</keyword>
<evidence type="ECO:0000259" key="4">
    <source>
        <dbReference type="PROSITE" id="PS50043"/>
    </source>
</evidence>
<evidence type="ECO:0000313" key="5">
    <source>
        <dbReference type="EMBL" id="GAA3987731.1"/>
    </source>
</evidence>
<dbReference type="PANTHER" id="PTHR44688:SF16">
    <property type="entry name" value="DNA-BINDING TRANSCRIPTIONAL ACTIVATOR DEVR_DOSR"/>
    <property type="match status" value="1"/>
</dbReference>
<dbReference type="SUPFAM" id="SSF46894">
    <property type="entry name" value="C-terminal effector domain of the bipartite response regulators"/>
    <property type="match status" value="1"/>
</dbReference>